<dbReference type="Pfam" id="PF13487">
    <property type="entry name" value="HD_5"/>
    <property type="match status" value="1"/>
</dbReference>
<dbReference type="SUPFAM" id="SSF109604">
    <property type="entry name" value="HD-domain/PDEase-like"/>
    <property type="match status" value="1"/>
</dbReference>
<comment type="caution">
    <text evidence="1">The sequence shown here is derived from an EMBL/GenBank/DDBJ whole genome shotgun (WGS) entry which is preliminary data.</text>
</comment>
<dbReference type="RefSeq" id="WP_232593255.1">
    <property type="nucleotide sequence ID" value="NZ_BSPD01000037.1"/>
</dbReference>
<sequence length="436" mass="49202">MFEENKFYLSHLASMKPAYKAVIRSQICSDKGVVLAKSGDVINSKVAQILSKHHLEKPIFQSIDLNGAINSNALYQFMIYLGEKKKGLQPILEQSGFLPMLSQLCSVYGRLPELTQKLTVLSRKFPRVYYQAVFSAMAGTAIGMKLGMIQSELEVVFLAGLFHDIGYLDLNPKLFSKDSYSPEEIRTLQMHPVLSRQCMDSIAGMSAEVGKAVLDHHECTDGTGYPQHKLGDQLSKFSQIVAITDLIADIYQRYRHHGDHVYQLIFTALQFNKDLHIEEVYVAAAQLCKLVPESSEIPKGAVNGPLLERHKALMKTFVAVRDLVHPLLRAAEREVVGTLGSMIGRLSISLNSAGFLQTEYEAWLTDVETYPRDEDQHILLRASVMYDQVESQLIHMRVLLDRLVRENPEHETKMLRGLNLAFDQLNQLPTTYGRSY</sequence>
<gene>
    <name evidence="1" type="ORF">GCM10007877_16890</name>
</gene>
<proteinExistence type="predicted"/>
<dbReference type="CDD" id="cd00077">
    <property type="entry name" value="HDc"/>
    <property type="match status" value="1"/>
</dbReference>
<protein>
    <recommendedName>
        <fullName evidence="3">HD domain-containing protein</fullName>
    </recommendedName>
</protein>
<reference evidence="1 2" key="1">
    <citation type="journal article" date="2014" name="Int. J. Syst. Evol. Microbiol.">
        <title>Complete genome sequence of Corynebacterium casei LMG S-19264T (=DSM 44701T), isolated from a smear-ripened cheese.</title>
        <authorList>
            <consortium name="US DOE Joint Genome Institute (JGI-PGF)"/>
            <person name="Walter F."/>
            <person name="Albersmeier A."/>
            <person name="Kalinowski J."/>
            <person name="Ruckert C."/>
        </authorList>
    </citation>
    <scope>NUCLEOTIDE SEQUENCE [LARGE SCALE GENOMIC DNA]</scope>
    <source>
        <strain evidence="1 2">NBRC 110095</strain>
    </source>
</reference>
<evidence type="ECO:0008006" key="3">
    <source>
        <dbReference type="Google" id="ProtNLM"/>
    </source>
</evidence>
<organism evidence="1 2">
    <name type="scientific">Marinibactrum halimedae</name>
    <dbReference type="NCBI Taxonomy" id="1444977"/>
    <lineage>
        <taxon>Bacteria</taxon>
        <taxon>Pseudomonadati</taxon>
        <taxon>Pseudomonadota</taxon>
        <taxon>Gammaproteobacteria</taxon>
        <taxon>Cellvibrionales</taxon>
        <taxon>Cellvibrionaceae</taxon>
        <taxon>Marinibactrum</taxon>
    </lineage>
</organism>
<name>A0AA37T5B9_9GAMM</name>
<dbReference type="Proteomes" id="UP001156870">
    <property type="component" value="Unassembled WGS sequence"/>
</dbReference>
<dbReference type="Gene3D" id="1.10.3210.10">
    <property type="entry name" value="Hypothetical protein af1432"/>
    <property type="match status" value="1"/>
</dbReference>
<dbReference type="EMBL" id="BSPD01000037">
    <property type="protein sequence ID" value="GLS25974.1"/>
    <property type="molecule type" value="Genomic_DNA"/>
</dbReference>
<accession>A0AA37T5B9</accession>
<keyword evidence="2" id="KW-1185">Reference proteome</keyword>
<dbReference type="PANTHER" id="PTHR43155:SF2">
    <property type="entry name" value="CYCLIC DI-GMP PHOSPHODIESTERASE PA4108"/>
    <property type="match status" value="1"/>
</dbReference>
<evidence type="ECO:0000313" key="2">
    <source>
        <dbReference type="Proteomes" id="UP001156870"/>
    </source>
</evidence>
<evidence type="ECO:0000313" key="1">
    <source>
        <dbReference type="EMBL" id="GLS25974.1"/>
    </source>
</evidence>
<dbReference type="InterPro" id="IPR003607">
    <property type="entry name" value="HD/PDEase_dom"/>
</dbReference>
<dbReference type="PANTHER" id="PTHR43155">
    <property type="entry name" value="CYCLIC DI-GMP PHOSPHODIESTERASE PA4108-RELATED"/>
    <property type="match status" value="1"/>
</dbReference>
<dbReference type="AlphaFoldDB" id="A0AA37T5B9"/>